<evidence type="ECO:0000313" key="1">
    <source>
        <dbReference type="EMBL" id="CCX15451.1"/>
    </source>
</evidence>
<organism evidence="1 2">
    <name type="scientific">Pyronema omphalodes (strain CBS 100304)</name>
    <name type="common">Pyronema confluens</name>
    <dbReference type="NCBI Taxonomy" id="1076935"/>
    <lineage>
        <taxon>Eukaryota</taxon>
        <taxon>Fungi</taxon>
        <taxon>Dikarya</taxon>
        <taxon>Ascomycota</taxon>
        <taxon>Pezizomycotina</taxon>
        <taxon>Pezizomycetes</taxon>
        <taxon>Pezizales</taxon>
        <taxon>Pyronemataceae</taxon>
        <taxon>Pyronema</taxon>
    </lineage>
</organism>
<name>U4L939_PYROM</name>
<reference evidence="1 2" key="1">
    <citation type="journal article" date="2013" name="PLoS Genet.">
        <title>The genome and development-dependent transcriptomes of Pyronema confluens: a window into fungal evolution.</title>
        <authorList>
            <person name="Traeger S."/>
            <person name="Altegoer F."/>
            <person name="Freitag M."/>
            <person name="Gabaldon T."/>
            <person name="Kempken F."/>
            <person name="Kumar A."/>
            <person name="Marcet-Houben M."/>
            <person name="Poggeler S."/>
            <person name="Stajich J.E."/>
            <person name="Nowrousian M."/>
        </authorList>
    </citation>
    <scope>NUCLEOTIDE SEQUENCE [LARGE SCALE GENOMIC DNA]</scope>
    <source>
        <strain evidence="2">CBS 100304</strain>
        <tissue evidence="1">Vegetative mycelium</tissue>
    </source>
</reference>
<gene>
    <name evidence="1" type="ORF">PCON_01726</name>
</gene>
<accession>U4L939</accession>
<dbReference type="EMBL" id="HF936168">
    <property type="protein sequence ID" value="CCX15451.1"/>
    <property type="molecule type" value="Genomic_DNA"/>
</dbReference>
<keyword evidence="2" id="KW-1185">Reference proteome</keyword>
<dbReference type="AlphaFoldDB" id="U4L939"/>
<protein>
    <submittedName>
        <fullName evidence="1">Uncharacterized protein</fullName>
    </submittedName>
</protein>
<sequence length="60" mass="7263">MGIDSFEIRLLLVSHFFLRRRALRRMVRDLGSWLEGWPSIEMVRLARAGPWRLVYFLIRC</sequence>
<proteinExistence type="predicted"/>
<evidence type="ECO:0000313" key="2">
    <source>
        <dbReference type="Proteomes" id="UP000018144"/>
    </source>
</evidence>
<dbReference type="Proteomes" id="UP000018144">
    <property type="component" value="Unassembled WGS sequence"/>
</dbReference>